<keyword evidence="2" id="KW-1185">Reference proteome</keyword>
<dbReference type="InParanoid" id="A0A0D0AA07"/>
<reference evidence="1 2" key="1">
    <citation type="submission" date="2014-04" db="EMBL/GenBank/DDBJ databases">
        <authorList>
            <consortium name="DOE Joint Genome Institute"/>
            <person name="Kuo A."/>
            <person name="Ruytinx J."/>
            <person name="Rineau F."/>
            <person name="Colpaert J."/>
            <person name="Kohler A."/>
            <person name="Nagy L.G."/>
            <person name="Floudas D."/>
            <person name="Copeland A."/>
            <person name="Barry K.W."/>
            <person name="Cichocki N."/>
            <person name="Veneault-Fourrey C."/>
            <person name="LaButti K."/>
            <person name="Lindquist E.A."/>
            <person name="Lipzen A."/>
            <person name="Lundell T."/>
            <person name="Morin E."/>
            <person name="Murat C."/>
            <person name="Sun H."/>
            <person name="Tunlid A."/>
            <person name="Henrissat B."/>
            <person name="Grigoriev I.V."/>
            <person name="Hibbett D.S."/>
            <person name="Martin F."/>
            <person name="Nordberg H.P."/>
            <person name="Cantor M.N."/>
            <person name="Hua S.X."/>
        </authorList>
    </citation>
    <scope>NUCLEOTIDE SEQUENCE [LARGE SCALE GENOMIC DNA]</scope>
    <source>
        <strain evidence="1 2">UH-Slu-Lm8-n1</strain>
    </source>
</reference>
<evidence type="ECO:0000313" key="2">
    <source>
        <dbReference type="Proteomes" id="UP000054485"/>
    </source>
</evidence>
<dbReference type="Proteomes" id="UP000054485">
    <property type="component" value="Unassembled WGS sequence"/>
</dbReference>
<reference evidence="2" key="2">
    <citation type="submission" date="2015-01" db="EMBL/GenBank/DDBJ databases">
        <title>Evolutionary Origins and Diversification of the Mycorrhizal Mutualists.</title>
        <authorList>
            <consortium name="DOE Joint Genome Institute"/>
            <consortium name="Mycorrhizal Genomics Consortium"/>
            <person name="Kohler A."/>
            <person name="Kuo A."/>
            <person name="Nagy L.G."/>
            <person name="Floudas D."/>
            <person name="Copeland A."/>
            <person name="Barry K.W."/>
            <person name="Cichocki N."/>
            <person name="Veneault-Fourrey C."/>
            <person name="LaButti K."/>
            <person name="Lindquist E.A."/>
            <person name="Lipzen A."/>
            <person name="Lundell T."/>
            <person name="Morin E."/>
            <person name="Murat C."/>
            <person name="Riley R."/>
            <person name="Ohm R."/>
            <person name="Sun H."/>
            <person name="Tunlid A."/>
            <person name="Henrissat B."/>
            <person name="Grigoriev I.V."/>
            <person name="Hibbett D.S."/>
            <person name="Martin F."/>
        </authorList>
    </citation>
    <scope>NUCLEOTIDE SEQUENCE [LARGE SCALE GENOMIC DNA]</scope>
    <source>
        <strain evidence="2">UH-Slu-Lm8-n1</strain>
    </source>
</reference>
<accession>A0A0D0AA07</accession>
<dbReference type="EMBL" id="KN835152">
    <property type="protein sequence ID" value="KIK47025.1"/>
    <property type="molecule type" value="Genomic_DNA"/>
</dbReference>
<proteinExistence type="predicted"/>
<dbReference type="HOGENOM" id="CLU_140531_0_0_1"/>
<feature type="non-terminal residue" evidence="1">
    <location>
        <position position="1"/>
    </location>
</feature>
<dbReference type="AlphaFoldDB" id="A0A0D0AA07"/>
<name>A0A0D0AA07_9AGAM</name>
<organism evidence="1 2">
    <name type="scientific">Suillus luteus UH-Slu-Lm8-n1</name>
    <dbReference type="NCBI Taxonomy" id="930992"/>
    <lineage>
        <taxon>Eukaryota</taxon>
        <taxon>Fungi</taxon>
        <taxon>Dikarya</taxon>
        <taxon>Basidiomycota</taxon>
        <taxon>Agaricomycotina</taxon>
        <taxon>Agaricomycetes</taxon>
        <taxon>Agaricomycetidae</taxon>
        <taxon>Boletales</taxon>
        <taxon>Suillineae</taxon>
        <taxon>Suillaceae</taxon>
        <taxon>Suillus</taxon>
    </lineage>
</organism>
<evidence type="ECO:0000313" key="1">
    <source>
        <dbReference type="EMBL" id="KIK47025.1"/>
    </source>
</evidence>
<dbReference type="OrthoDB" id="2624906at2759"/>
<protein>
    <submittedName>
        <fullName evidence="1">Uncharacterized protein</fullName>
    </submittedName>
</protein>
<gene>
    <name evidence="1" type="ORF">CY34DRAFT_799874</name>
</gene>
<sequence length="135" mass="15440">MSINGVLQNVKWPELFLTETNDKKVVGENLTKCENQRWIGEYVYDAGMYLGTIMNKDSGDYLSWDEHMNVVMNGSNCWWKLVFMDGCIGFQVPKEASANAIGVFFTLELEDDRSVTLKVQEGDLIQAQLWKAMPF</sequence>